<sequence length="182" mass="21300">MNRFIKLQNRLVEAQIELSKIIEEMEKANLFLEDINLNLGHEVIRGVLKIIIPEYPPKISLYYRNELVNGSLNSIAYQKTRNRWYSIIHKALEGYEGERIDPTIVYMVFYVPRICDTDNFIGKLIVDGLMYAGVIGKDDNLEHVPVVIQEARIDKENPRTEIFVVQYENQIEKTLIPFLEEE</sequence>
<organism evidence="1 2">
    <name type="scientific">Keratinibaculum paraultunense</name>
    <dbReference type="NCBI Taxonomy" id="1278232"/>
    <lineage>
        <taxon>Bacteria</taxon>
        <taxon>Bacillati</taxon>
        <taxon>Bacillota</taxon>
        <taxon>Tissierellia</taxon>
        <taxon>Tissierellales</taxon>
        <taxon>Tepidimicrobiaceae</taxon>
        <taxon>Keratinibaculum</taxon>
    </lineage>
</organism>
<gene>
    <name evidence="1" type="ORF">EDD65_1216</name>
</gene>
<comment type="caution">
    <text evidence="1">The sequence shown here is derived from an EMBL/GenBank/DDBJ whole genome shotgun (WGS) entry which is preliminary data.</text>
</comment>
<dbReference type="InterPro" id="IPR036614">
    <property type="entry name" value="RusA-like_sf"/>
</dbReference>
<name>A0A4R3KML4_9FIRM</name>
<accession>A0A4R3KML4</accession>
<dbReference type="AlphaFoldDB" id="A0A4R3KML4"/>
<protein>
    <submittedName>
        <fullName evidence="1">Uncharacterized protein</fullName>
    </submittedName>
</protein>
<dbReference type="Proteomes" id="UP000294567">
    <property type="component" value="Unassembled WGS sequence"/>
</dbReference>
<dbReference type="RefSeq" id="WP_132029717.1">
    <property type="nucleotide sequence ID" value="NZ_CP068564.1"/>
</dbReference>
<keyword evidence="2" id="KW-1185">Reference proteome</keyword>
<dbReference type="Gene3D" id="3.30.1330.70">
    <property type="entry name" value="Holliday junction resolvase RusA"/>
    <property type="match status" value="1"/>
</dbReference>
<reference evidence="1 2" key="1">
    <citation type="submission" date="2019-03" db="EMBL/GenBank/DDBJ databases">
        <title>Genomic Encyclopedia of Type Strains, Phase IV (KMG-IV): sequencing the most valuable type-strain genomes for metagenomic binning, comparative biology and taxonomic classification.</title>
        <authorList>
            <person name="Goeker M."/>
        </authorList>
    </citation>
    <scope>NUCLEOTIDE SEQUENCE [LARGE SCALE GENOMIC DNA]</scope>
    <source>
        <strain evidence="1 2">DSM 26752</strain>
    </source>
</reference>
<proteinExistence type="predicted"/>
<dbReference type="OrthoDB" id="2087700at2"/>
<dbReference type="SUPFAM" id="SSF103084">
    <property type="entry name" value="Holliday junction resolvase RusA"/>
    <property type="match status" value="1"/>
</dbReference>
<evidence type="ECO:0000313" key="1">
    <source>
        <dbReference type="EMBL" id="TCS85551.1"/>
    </source>
</evidence>
<dbReference type="EMBL" id="SMAE01000021">
    <property type="protein sequence ID" value="TCS85551.1"/>
    <property type="molecule type" value="Genomic_DNA"/>
</dbReference>
<dbReference type="GO" id="GO:0000287">
    <property type="term" value="F:magnesium ion binding"/>
    <property type="evidence" value="ECO:0007669"/>
    <property type="project" value="InterPro"/>
</dbReference>
<dbReference type="GO" id="GO:0006281">
    <property type="term" value="P:DNA repair"/>
    <property type="evidence" value="ECO:0007669"/>
    <property type="project" value="InterPro"/>
</dbReference>
<evidence type="ECO:0000313" key="2">
    <source>
        <dbReference type="Proteomes" id="UP000294567"/>
    </source>
</evidence>
<dbReference type="GO" id="GO:0006310">
    <property type="term" value="P:DNA recombination"/>
    <property type="evidence" value="ECO:0007669"/>
    <property type="project" value="InterPro"/>
</dbReference>